<evidence type="ECO:0000256" key="17">
    <source>
        <dbReference type="ARBA" id="ARBA00023211"/>
    </source>
</evidence>
<evidence type="ECO:0000256" key="2">
    <source>
        <dbReference type="ARBA" id="ARBA00004606"/>
    </source>
</evidence>
<dbReference type="PANTHER" id="PTHR23033">
    <property type="entry name" value="BETA1,3-GALACTOSYLTRANSFERASE"/>
    <property type="match status" value="1"/>
</dbReference>
<evidence type="ECO:0000256" key="22">
    <source>
        <dbReference type="ARBA" id="ARBA00059245"/>
    </source>
</evidence>
<keyword evidence="24" id="KW-1185">Reference proteome</keyword>
<dbReference type="GO" id="GO:0016263">
    <property type="term" value="F:glycoprotein-N-acetylgalactosamine 3-beta-galactosyltransferase activity"/>
    <property type="evidence" value="ECO:0007669"/>
    <property type="project" value="UniProtKB-EC"/>
</dbReference>
<dbReference type="AlphaFoldDB" id="A0A7E4VSA9"/>
<accession>A0A7E4VSA9</accession>
<evidence type="ECO:0000256" key="3">
    <source>
        <dbReference type="ARBA" id="ARBA00004922"/>
    </source>
</evidence>
<keyword evidence="11" id="KW-0547">Nucleotide-binding</keyword>
<keyword evidence="13" id="KW-1133">Transmembrane helix</keyword>
<dbReference type="Pfam" id="PF02434">
    <property type="entry name" value="Fringe"/>
    <property type="match status" value="1"/>
</dbReference>
<dbReference type="EC" id="2.4.1.122" evidence="6"/>
<dbReference type="GO" id="GO:0000166">
    <property type="term" value="F:nucleotide binding"/>
    <property type="evidence" value="ECO:0007669"/>
    <property type="project" value="UniProtKB-KW"/>
</dbReference>
<comment type="cofactor">
    <cofactor evidence="1">
        <name>Mn(2+)</name>
        <dbReference type="ChEBI" id="CHEBI:29035"/>
    </cofactor>
</comment>
<comment type="subcellular location">
    <subcellularLocation>
        <location evidence="2">Membrane</location>
        <topology evidence="2">Single-pass type II membrane protein</topology>
    </subcellularLocation>
</comment>
<evidence type="ECO:0000256" key="13">
    <source>
        <dbReference type="ARBA" id="ARBA00022989"/>
    </source>
</evidence>
<evidence type="ECO:0000256" key="5">
    <source>
        <dbReference type="ARBA" id="ARBA00011748"/>
    </source>
</evidence>
<dbReference type="UniPathway" id="UPA00378"/>
<reference evidence="25" key="2">
    <citation type="submission" date="2020-10" db="UniProtKB">
        <authorList>
            <consortium name="WormBaseParasite"/>
        </authorList>
    </citation>
    <scope>IDENTIFICATION</scope>
</reference>
<evidence type="ECO:0000313" key="25">
    <source>
        <dbReference type="WBParaSite" id="Pan_g23566.t1"/>
    </source>
</evidence>
<evidence type="ECO:0000256" key="20">
    <source>
        <dbReference type="ARBA" id="ARBA00042009"/>
    </source>
</evidence>
<comment type="pathway">
    <text evidence="3">Protein modification; protein glycosylation.</text>
</comment>
<evidence type="ECO:0000256" key="7">
    <source>
        <dbReference type="ARBA" id="ARBA00022676"/>
    </source>
</evidence>
<dbReference type="Gene3D" id="3.90.550.50">
    <property type="match status" value="1"/>
</dbReference>
<dbReference type="InterPro" id="IPR003378">
    <property type="entry name" value="Fringe-like_glycosylTrfase"/>
</dbReference>
<evidence type="ECO:0000259" key="23">
    <source>
        <dbReference type="Pfam" id="PF02434"/>
    </source>
</evidence>
<evidence type="ECO:0000256" key="9">
    <source>
        <dbReference type="ARBA" id="ARBA00022692"/>
    </source>
</evidence>
<evidence type="ECO:0000256" key="10">
    <source>
        <dbReference type="ARBA" id="ARBA00022723"/>
    </source>
</evidence>
<comment type="function">
    <text evidence="22">Glycosyltransferase that generates the core 1 O-glycan Gal-beta1-3GalNAc-alpha1-Ser/Thr (T antigen), which is a precursor for many extended O-glycans in glycoproteins.</text>
</comment>
<keyword evidence="15" id="KW-1015">Disulfide bond</keyword>
<reference evidence="24" key="1">
    <citation type="journal article" date="2013" name="Genetics">
        <title>The draft genome and transcriptome of Panagrellus redivivus are shaped by the harsh demands of a free-living lifestyle.</title>
        <authorList>
            <person name="Srinivasan J."/>
            <person name="Dillman A.R."/>
            <person name="Macchietto M.G."/>
            <person name="Heikkinen L."/>
            <person name="Lakso M."/>
            <person name="Fracchia K.M."/>
            <person name="Antoshechkin I."/>
            <person name="Mortazavi A."/>
            <person name="Wong G."/>
            <person name="Sternberg P.W."/>
        </authorList>
    </citation>
    <scope>NUCLEOTIDE SEQUENCE [LARGE SCALE GENOMIC DNA]</scope>
    <source>
        <strain evidence="24">MT8872</strain>
    </source>
</reference>
<evidence type="ECO:0000256" key="1">
    <source>
        <dbReference type="ARBA" id="ARBA00001936"/>
    </source>
</evidence>
<evidence type="ECO:0000313" key="24">
    <source>
        <dbReference type="Proteomes" id="UP000492821"/>
    </source>
</evidence>
<dbReference type="FunFam" id="3.90.550.50:FF:000017">
    <property type="entry name" value="Glycoprotein-N-acetylgalactosamine 3-beta-galactosyltransferase 1"/>
    <property type="match status" value="1"/>
</dbReference>
<proteinExistence type="inferred from homology"/>
<keyword evidence="7" id="KW-0328">Glycosyltransferase</keyword>
<evidence type="ECO:0000256" key="19">
    <source>
        <dbReference type="ARBA" id="ARBA00041226"/>
    </source>
</evidence>
<feature type="domain" description="Fringe-like glycosyltransferase" evidence="23">
    <location>
        <begin position="117"/>
        <end position="287"/>
    </location>
</feature>
<comment type="subunit">
    <text evidence="5">Homodimer; disulfide-linked.</text>
</comment>
<evidence type="ECO:0000256" key="4">
    <source>
        <dbReference type="ARBA" id="ARBA00006462"/>
    </source>
</evidence>
<evidence type="ECO:0000256" key="12">
    <source>
        <dbReference type="ARBA" id="ARBA00022968"/>
    </source>
</evidence>
<keyword evidence="10" id="KW-0479">Metal-binding</keyword>
<dbReference type="PANTHER" id="PTHR23033:SF14">
    <property type="entry name" value="GLYCOPROTEIN-N-ACETYLGALACTOSAMINE 3-BETA-GALACTOSYLTRANSFERASE 1-RELATED"/>
    <property type="match status" value="1"/>
</dbReference>
<keyword evidence="14" id="KW-0472">Membrane</keyword>
<evidence type="ECO:0000256" key="15">
    <source>
        <dbReference type="ARBA" id="ARBA00023157"/>
    </source>
</evidence>
<evidence type="ECO:0000256" key="21">
    <source>
        <dbReference type="ARBA" id="ARBA00043065"/>
    </source>
</evidence>
<comment type="similarity">
    <text evidence="4">Belongs to the glycosyltransferase 31 family. Beta3-Gal-T subfamily.</text>
</comment>
<dbReference type="InterPro" id="IPR026050">
    <property type="entry name" value="C1GALT1/C1GALT1_chp1"/>
</dbReference>
<keyword evidence="16" id="KW-0325">Glycoprotein</keyword>
<dbReference type="WBParaSite" id="Pan_g23566.t1">
    <property type="protein sequence ID" value="Pan_g23566.t1"/>
    <property type="gene ID" value="Pan_g23566"/>
</dbReference>
<evidence type="ECO:0000256" key="11">
    <source>
        <dbReference type="ARBA" id="ARBA00022741"/>
    </source>
</evidence>
<dbReference type="Proteomes" id="UP000492821">
    <property type="component" value="Unassembled WGS sequence"/>
</dbReference>
<name>A0A7E4VSA9_PANRE</name>
<dbReference type="GO" id="GO:0016020">
    <property type="term" value="C:membrane"/>
    <property type="evidence" value="ECO:0007669"/>
    <property type="project" value="UniProtKB-SubCell"/>
</dbReference>
<protein>
    <recommendedName>
        <fullName evidence="18">Glycoprotein-N-acetylgalactosamine 3-beta-galactosyltransferase 1</fullName>
        <ecNumber evidence="6">2.4.1.122</ecNumber>
    </recommendedName>
    <alternativeName>
        <fullName evidence="20">Core 1 O-glycan T-synthase</fullName>
    </alternativeName>
    <alternativeName>
        <fullName evidence="21">Core 1 UDP-galactose:N-acetylgalactosamine-alpha-R beta 1,3-galactosyltransferase 1</fullName>
    </alternativeName>
    <alternativeName>
        <fullName evidence="19">Core 1 beta1,3-galactosyltransferase 1</fullName>
    </alternativeName>
</protein>
<keyword evidence="17" id="KW-0464">Manganese</keyword>
<evidence type="ECO:0000256" key="6">
    <source>
        <dbReference type="ARBA" id="ARBA00012557"/>
    </source>
</evidence>
<evidence type="ECO:0000256" key="18">
    <source>
        <dbReference type="ARBA" id="ARBA00040898"/>
    </source>
</evidence>
<keyword evidence="8" id="KW-0808">Transferase</keyword>
<sequence length="400" mass="46009">MWLRINQNCLFFVLGLAVASTFFLILFSNNIGFHGSEILKADTLPKQPVLLKQDPEVFDETDDKITELLTDPPEDDNDEDEYAGEDGIDYVDEEAHAMFKHTHENPVASALKDTVRVFCWIMTSPKNIKSRAIHVNATWAPRCNKYVFVVSNSTNSTDYDLPIVELEIPDGRNSLWGKTKAAHQYIYDNELDNYDWFLKADDDTYVIMENLRFMLLAHEPSNPIYFGCKFKPFTKQGYMSGGSGYVLSREAVKLFVEDGLTNPKYCTKQNGGNEDVEIGKCLEKVNVTAGDSRDAKGRHRMLPFRPELHISGGNGTMPKWFYQYIYYPYHDGTECCSDYAISWHYVNREWMHTLDNMFYHIKPVGTIDDGFWTQKAFTDNTREDLIDKLKVFSKNMSPAN</sequence>
<evidence type="ECO:0000256" key="16">
    <source>
        <dbReference type="ARBA" id="ARBA00023180"/>
    </source>
</evidence>
<evidence type="ECO:0000256" key="8">
    <source>
        <dbReference type="ARBA" id="ARBA00022679"/>
    </source>
</evidence>
<organism evidence="24 25">
    <name type="scientific">Panagrellus redivivus</name>
    <name type="common">Microworm</name>
    <dbReference type="NCBI Taxonomy" id="6233"/>
    <lineage>
        <taxon>Eukaryota</taxon>
        <taxon>Metazoa</taxon>
        <taxon>Ecdysozoa</taxon>
        <taxon>Nematoda</taxon>
        <taxon>Chromadorea</taxon>
        <taxon>Rhabditida</taxon>
        <taxon>Tylenchina</taxon>
        <taxon>Panagrolaimomorpha</taxon>
        <taxon>Panagrolaimoidea</taxon>
        <taxon>Panagrolaimidae</taxon>
        <taxon>Panagrellus</taxon>
    </lineage>
</organism>
<dbReference type="GO" id="GO:0030145">
    <property type="term" value="F:manganese ion binding"/>
    <property type="evidence" value="ECO:0007669"/>
    <property type="project" value="UniProtKB-ARBA"/>
</dbReference>
<keyword evidence="12" id="KW-0735">Signal-anchor</keyword>
<evidence type="ECO:0000256" key="14">
    <source>
        <dbReference type="ARBA" id="ARBA00023136"/>
    </source>
</evidence>
<keyword evidence="9" id="KW-0812">Transmembrane</keyword>